<dbReference type="Pfam" id="PF03812">
    <property type="entry name" value="KdgT"/>
    <property type="match status" value="1"/>
</dbReference>
<dbReference type="HAMAP" id="MF_00070">
    <property type="entry name" value="KdgT"/>
    <property type="match status" value="1"/>
</dbReference>
<feature type="transmembrane region" description="Helical" evidence="9">
    <location>
        <begin position="226"/>
        <end position="246"/>
    </location>
</feature>
<evidence type="ECO:0000256" key="9">
    <source>
        <dbReference type="HAMAP-Rule" id="MF_00070"/>
    </source>
</evidence>
<dbReference type="InterPro" id="IPR004684">
    <property type="entry name" value="2keto-3dGluconate_permease"/>
</dbReference>
<evidence type="ECO:0000313" key="11">
    <source>
        <dbReference type="Proteomes" id="UP000183316"/>
    </source>
</evidence>
<feature type="transmembrane region" description="Helical" evidence="9">
    <location>
        <begin position="173"/>
        <end position="190"/>
    </location>
</feature>
<protein>
    <recommendedName>
        <fullName evidence="9">2-keto-3-deoxygluconate permease</fullName>
        <shortName evidence="9">KDG permease</shortName>
    </recommendedName>
</protein>
<dbReference type="GO" id="GO:0005886">
    <property type="term" value="C:plasma membrane"/>
    <property type="evidence" value="ECO:0007669"/>
    <property type="project" value="UniProtKB-SubCell"/>
</dbReference>
<evidence type="ECO:0000256" key="6">
    <source>
        <dbReference type="ARBA" id="ARBA00022847"/>
    </source>
</evidence>
<sequence>MMEMQIKRSIEKIPGGMMLVPLFLGALCHTFSPGAGKYFGSFTNGMITGTVPILAVWFFCMGASIKLSATGTVLRKSGTLVVTKIAVAWVVAAIASRIIPEHGVEVGFFAGLSTLALVAAMDMTNGGLYASIMQQYGTKEEAGAFVLMSLESGPLMTMIILGTAGIASFEPHVFVGAVLPFLVGFALGNLDPELREFFSKAVQTLIPFFAFALGNTIDLTVIAQTGLLGILLGVAVIIVTGIPLIIADKLIGGGDGTAGIAASSSAGAAVATPVLIAEMVPAFKPMAPAATSLVATAVIVTSILVPILTSIWSRKVKARAAKIEILGTVK</sequence>
<dbReference type="InterPro" id="IPR018395">
    <property type="entry name" value="2keto-3dGluconate_permease_sub"/>
</dbReference>
<reference evidence="10 11" key="1">
    <citation type="submission" date="2016-03" db="EMBL/GenBank/DDBJ databases">
        <title>Genome Sequence and Comparative Pathogenic Determinants of Uropathogenic Escherichia coli O25b:H4, a Clinical Isolate from Saudi Arabia.</title>
        <authorList>
            <person name="Alyamani E.A.J."/>
            <person name="Khiyami M.A."/>
            <person name="Booq R.Y."/>
            <person name="Bahwerth F.S."/>
            <person name="Vaisvil B."/>
            <person name="Schmitt D.P."/>
            <person name="Kapatral V."/>
        </authorList>
    </citation>
    <scope>NUCLEOTIDE SEQUENCE [LARGE SCALE GENOMIC DNA]</scope>
    <source>
        <strain evidence="10 11">O25b:H4</strain>
    </source>
</reference>
<evidence type="ECO:0000256" key="8">
    <source>
        <dbReference type="ARBA" id="ARBA00023136"/>
    </source>
</evidence>
<dbReference type="PATRIC" id="fig|941280.3.peg.3183"/>
<keyword evidence="5 9" id="KW-0812">Transmembrane</keyword>
<feature type="transmembrane region" description="Helical" evidence="9">
    <location>
        <begin position="106"/>
        <end position="130"/>
    </location>
</feature>
<gene>
    <name evidence="9" type="primary">kdgT</name>
    <name evidence="10" type="ORF">WLH_03209</name>
</gene>
<keyword evidence="2 9" id="KW-0813">Transport</keyword>
<feature type="transmembrane region" description="Helical" evidence="9">
    <location>
        <begin position="81"/>
        <end position="100"/>
    </location>
</feature>
<feature type="transmembrane region" description="Helical" evidence="9">
    <location>
        <begin position="258"/>
        <end position="277"/>
    </location>
</feature>
<comment type="subcellular location">
    <subcellularLocation>
        <location evidence="9">Cell membrane</location>
        <topology evidence="9">Multi-pass membrane protein</topology>
    </subcellularLocation>
</comment>
<keyword evidence="7 9" id="KW-1133">Transmembrane helix</keyword>
<name>A0A192CEX1_ECO25</name>
<feature type="transmembrane region" description="Helical" evidence="9">
    <location>
        <begin position="142"/>
        <end position="167"/>
    </location>
</feature>
<keyword evidence="3 9" id="KW-1003">Cell membrane</keyword>
<comment type="catalytic activity">
    <reaction evidence="9">
        <text>2-dehydro-3-deoxy-D-gluconate(in) + H(+)(in) = 2-dehydro-3-deoxy-D-gluconate(out) + H(+)(out)</text>
        <dbReference type="Rhea" id="RHEA:29943"/>
        <dbReference type="ChEBI" id="CHEBI:15378"/>
        <dbReference type="ChEBI" id="CHEBI:57990"/>
    </reaction>
</comment>
<dbReference type="GO" id="GO:0015649">
    <property type="term" value="F:2-keto-3-deoxygluconate:proton symporter activity"/>
    <property type="evidence" value="ECO:0007669"/>
    <property type="project" value="UniProtKB-UniRule"/>
</dbReference>
<evidence type="ECO:0000256" key="5">
    <source>
        <dbReference type="ARBA" id="ARBA00022692"/>
    </source>
</evidence>
<evidence type="ECO:0000256" key="1">
    <source>
        <dbReference type="ARBA" id="ARBA00006430"/>
    </source>
</evidence>
<dbReference type="Proteomes" id="UP000183316">
    <property type="component" value="Chromosome"/>
</dbReference>
<dbReference type="EMBL" id="CP015085">
    <property type="protein sequence ID" value="ANK04470.1"/>
    <property type="molecule type" value="Genomic_DNA"/>
</dbReference>
<feature type="transmembrane region" description="Helical" evidence="9">
    <location>
        <begin position="197"/>
        <end position="214"/>
    </location>
</feature>
<organism evidence="10 11">
    <name type="scientific">Escherichia coli O25b:H4</name>
    <dbReference type="NCBI Taxonomy" id="941280"/>
    <lineage>
        <taxon>Bacteria</taxon>
        <taxon>Pseudomonadati</taxon>
        <taxon>Pseudomonadota</taxon>
        <taxon>Gammaproteobacteria</taxon>
        <taxon>Enterobacterales</taxon>
        <taxon>Enterobacteriaceae</taxon>
        <taxon>Escherichia</taxon>
    </lineage>
</organism>
<feature type="transmembrane region" description="Helical" evidence="9">
    <location>
        <begin position="46"/>
        <end position="69"/>
    </location>
</feature>
<comment type="caution">
    <text evidence="9">Lacks conserved residue(s) required for the propagation of feature annotation.</text>
</comment>
<evidence type="ECO:0000256" key="4">
    <source>
        <dbReference type="ARBA" id="ARBA00022597"/>
    </source>
</evidence>
<keyword evidence="6 9" id="KW-0769">Symport</keyword>
<keyword evidence="4 9" id="KW-0762">Sugar transport</keyword>
<dbReference type="NCBIfam" id="TIGR00793">
    <property type="entry name" value="kdgT"/>
    <property type="match status" value="1"/>
</dbReference>
<evidence type="ECO:0000256" key="7">
    <source>
        <dbReference type="ARBA" id="ARBA00022989"/>
    </source>
</evidence>
<evidence type="ECO:0000313" key="10">
    <source>
        <dbReference type="EMBL" id="ANK04470.1"/>
    </source>
</evidence>
<evidence type="ECO:0000256" key="2">
    <source>
        <dbReference type="ARBA" id="ARBA00022448"/>
    </source>
</evidence>
<comment type="similarity">
    <text evidence="1 9">Belongs to the KdgT transporter family.</text>
</comment>
<comment type="function">
    <text evidence="9">Catalyzes the proton-dependent uptake of 2-keto-3-deoxygluconate (KDG) into the cell.</text>
</comment>
<evidence type="ECO:0000256" key="3">
    <source>
        <dbReference type="ARBA" id="ARBA00022475"/>
    </source>
</evidence>
<accession>A0A192CEX1</accession>
<feature type="transmembrane region" description="Helical" evidence="9">
    <location>
        <begin position="289"/>
        <end position="312"/>
    </location>
</feature>
<keyword evidence="8 9" id="KW-0472">Membrane</keyword>
<proteinExistence type="inferred from homology"/>
<dbReference type="AlphaFoldDB" id="A0A192CEX1"/>